<dbReference type="Proteomes" id="UP000644875">
    <property type="component" value="Unassembled WGS sequence"/>
</dbReference>
<accession>A0A934UCX6</accession>
<keyword evidence="2" id="KW-0808">Transferase</keyword>
<dbReference type="Pfam" id="PF04072">
    <property type="entry name" value="LCM"/>
    <property type="match status" value="1"/>
</dbReference>
<dbReference type="GO" id="GO:0032259">
    <property type="term" value="P:methylation"/>
    <property type="evidence" value="ECO:0007669"/>
    <property type="project" value="UniProtKB-KW"/>
</dbReference>
<dbReference type="PANTHER" id="PTHR43619:SF2">
    <property type="entry name" value="S-ADENOSYL-L-METHIONINE-DEPENDENT METHYLTRANSFERASES SUPERFAMILY PROTEIN"/>
    <property type="match status" value="1"/>
</dbReference>
<dbReference type="Gene3D" id="3.40.50.150">
    <property type="entry name" value="Vaccinia Virus protein VP39"/>
    <property type="match status" value="1"/>
</dbReference>
<dbReference type="PANTHER" id="PTHR43619">
    <property type="entry name" value="S-ADENOSYL-L-METHIONINE-DEPENDENT METHYLTRANSFERASE YKTD-RELATED"/>
    <property type="match status" value="1"/>
</dbReference>
<sequence>MKINLTGVMETMLITLDVRARDYHSDNSILKDKKSAEMVEKIDYDFSKLKNAMTNYYGILSRAKVMDGEIRKFIKKYPTCHIVSIGSGLDTRFDRLDNGQIHWYDLDYPDVIAIRKQFFEENNRITFIAKSATDPSWVKEIKTNGEKLLIISEGVIMYFKPEEVKSFLNLLTDHFEQFELHLDCTPKSVVKKAHMNKAVKKTNAQYFFGITNGKEITELNPKLKQIGYINFTDEFKKWLPGFKKLLIPIIYLFNNRLAMFTYNKER</sequence>
<dbReference type="EMBL" id="JAENBP010000001">
    <property type="protein sequence ID" value="MBJ8349202.1"/>
    <property type="molecule type" value="Genomic_DNA"/>
</dbReference>
<evidence type="ECO:0000256" key="1">
    <source>
        <dbReference type="ARBA" id="ARBA00022603"/>
    </source>
</evidence>
<dbReference type="InterPro" id="IPR016874">
    <property type="entry name" value="TcmP-like"/>
</dbReference>
<dbReference type="GO" id="GO:0008168">
    <property type="term" value="F:methyltransferase activity"/>
    <property type="evidence" value="ECO:0007669"/>
    <property type="project" value="UniProtKB-KW"/>
</dbReference>
<keyword evidence="1 3" id="KW-0489">Methyltransferase</keyword>
<proteinExistence type="predicted"/>
<protein>
    <submittedName>
        <fullName evidence="3">Class I SAM-dependent methyltransferase</fullName>
    </submittedName>
</protein>
<reference evidence="3 4" key="1">
    <citation type="journal article" date="2021" name="Int. J. Syst. Evol. Microbiol.">
        <title>Streptococcus vicugnae sp. nov., isolated from faeces of alpacas (Vicugna pacos) and cattle (Bos taurus), Streptococcus zalophi sp. nov., and Streptococcus pacificus sp. nov., isolated from respiratory tract of California sea lions (Zalophus californianus).</title>
        <authorList>
            <person name="Volokhov D.V."/>
            <person name="Zagorodnyaya T.A."/>
            <person name="Shen Z."/>
            <person name="Blom J."/>
            <person name="Furtak V.A."/>
            <person name="Eisenberg T."/>
            <person name="Fan P."/>
            <person name="Jeong K.C."/>
            <person name="Gao Y."/>
            <person name="Zhang S."/>
            <person name="Amselle M."/>
        </authorList>
    </citation>
    <scope>NUCLEOTIDE SEQUENCE [LARGE SCALE GENOMIC DNA]</scope>
    <source>
        <strain evidence="4">CSL7508-lung</strain>
    </source>
</reference>
<evidence type="ECO:0000256" key="2">
    <source>
        <dbReference type="ARBA" id="ARBA00022679"/>
    </source>
</evidence>
<dbReference type="AlphaFoldDB" id="A0A934UCX6"/>
<gene>
    <name evidence="3" type="ORF">JHK64_00975</name>
</gene>
<evidence type="ECO:0000313" key="4">
    <source>
        <dbReference type="Proteomes" id="UP000644875"/>
    </source>
</evidence>
<name>A0A934UCX6_9STRE</name>
<dbReference type="InterPro" id="IPR007213">
    <property type="entry name" value="Ppm1/Ppm2/Tcmp"/>
</dbReference>
<evidence type="ECO:0000313" key="3">
    <source>
        <dbReference type="EMBL" id="MBJ8349202.1"/>
    </source>
</evidence>
<keyword evidence="4" id="KW-1185">Reference proteome</keyword>
<organism evidence="3 4">
    <name type="scientific">Streptococcus zalophi</name>
    <dbReference type="NCBI Taxonomy" id="640031"/>
    <lineage>
        <taxon>Bacteria</taxon>
        <taxon>Bacillati</taxon>
        <taxon>Bacillota</taxon>
        <taxon>Bacilli</taxon>
        <taxon>Lactobacillales</taxon>
        <taxon>Streptococcaceae</taxon>
        <taxon>Streptococcus</taxon>
    </lineage>
</organism>
<dbReference type="SUPFAM" id="SSF53335">
    <property type="entry name" value="S-adenosyl-L-methionine-dependent methyltransferases"/>
    <property type="match status" value="1"/>
</dbReference>
<dbReference type="RefSeq" id="WP_199567131.1">
    <property type="nucleotide sequence ID" value="NZ_JAENBP010000001.1"/>
</dbReference>
<comment type="caution">
    <text evidence="3">The sequence shown here is derived from an EMBL/GenBank/DDBJ whole genome shotgun (WGS) entry which is preliminary data.</text>
</comment>
<dbReference type="PIRSF" id="PIRSF028177">
    <property type="entry name" value="Polyketide_synth_Omtfrase_TcmP"/>
    <property type="match status" value="1"/>
</dbReference>
<dbReference type="InterPro" id="IPR029063">
    <property type="entry name" value="SAM-dependent_MTases_sf"/>
</dbReference>